<dbReference type="GO" id="GO:0003700">
    <property type="term" value="F:DNA-binding transcription factor activity"/>
    <property type="evidence" value="ECO:0007669"/>
    <property type="project" value="InterPro"/>
</dbReference>
<keyword evidence="3" id="KW-0804">Transcription</keyword>
<dbReference type="SUPFAM" id="SSF46785">
    <property type="entry name" value="Winged helix' DNA-binding domain"/>
    <property type="match status" value="1"/>
</dbReference>
<feature type="domain" description="HTH marR-type" evidence="4">
    <location>
        <begin position="49"/>
        <end position="185"/>
    </location>
</feature>
<comment type="caution">
    <text evidence="5">The sequence shown here is derived from an EMBL/GenBank/DDBJ whole genome shotgun (WGS) entry which is preliminary data.</text>
</comment>
<dbReference type="InterPro" id="IPR036390">
    <property type="entry name" value="WH_DNA-bd_sf"/>
</dbReference>
<protein>
    <recommendedName>
        <fullName evidence="4">HTH marR-type domain-containing protein</fullName>
    </recommendedName>
</protein>
<keyword evidence="2" id="KW-0238">DNA-binding</keyword>
<dbReference type="InterPro" id="IPR000835">
    <property type="entry name" value="HTH_MarR-typ"/>
</dbReference>
<keyword evidence="1" id="KW-0805">Transcription regulation</keyword>
<evidence type="ECO:0000256" key="2">
    <source>
        <dbReference type="ARBA" id="ARBA00023125"/>
    </source>
</evidence>
<dbReference type="Gene3D" id="1.10.10.10">
    <property type="entry name" value="Winged helix-like DNA-binding domain superfamily/Winged helix DNA-binding domain"/>
    <property type="match status" value="1"/>
</dbReference>
<dbReference type="SMART" id="SM00347">
    <property type="entry name" value="HTH_MARR"/>
    <property type="match status" value="1"/>
</dbReference>
<dbReference type="Proteomes" id="UP000231070">
    <property type="component" value="Unassembled WGS sequence"/>
</dbReference>
<dbReference type="Pfam" id="PF01047">
    <property type="entry name" value="MarR"/>
    <property type="match status" value="1"/>
</dbReference>
<keyword evidence="6" id="KW-1185">Reference proteome</keyword>
<dbReference type="OrthoDB" id="8588347at2"/>
<evidence type="ECO:0000256" key="1">
    <source>
        <dbReference type="ARBA" id="ARBA00023015"/>
    </source>
</evidence>
<proteinExistence type="predicted"/>
<dbReference type="AlphaFoldDB" id="A0A2G9WS06"/>
<organism evidence="5 6">
    <name type="scientific">Pleomorphomonas carboxyditropha</name>
    <dbReference type="NCBI Taxonomy" id="2023338"/>
    <lineage>
        <taxon>Bacteria</taxon>
        <taxon>Pseudomonadati</taxon>
        <taxon>Pseudomonadota</taxon>
        <taxon>Alphaproteobacteria</taxon>
        <taxon>Hyphomicrobiales</taxon>
        <taxon>Pleomorphomonadaceae</taxon>
        <taxon>Pleomorphomonas</taxon>
    </lineage>
</organism>
<sequence length="190" mass="20869">MRGAYLKSLILLFSRIKRNTILPRSKQVVTSTLLSSVRQNAGEAAMAAEPDLMKTFLLAYESVIETLRPSMKVAGLTEPQWRVLHELQMRSPMIASELAANTFVRASSLSRILRDLEARDLINRAQQFEDLRKTLVSLTDYGCKTIAPIEANYSDLVQRIANSVGSDKVSACAAACAGIVEQIGARPGDD</sequence>
<reference evidence="5 6" key="1">
    <citation type="submission" date="2017-08" db="EMBL/GenBank/DDBJ databases">
        <title>Pleomorphomonas carboxidotrophicus sp. nov., a new mesophilic hydrogenogenic carboxidotroph.</title>
        <authorList>
            <person name="Esquivel-Elizondo S."/>
            <person name="Krajmalnik-Brown R."/>
            <person name="Maldonado J."/>
        </authorList>
    </citation>
    <scope>NUCLEOTIDE SEQUENCE [LARGE SCALE GENOMIC DNA]</scope>
    <source>
        <strain evidence="5 6">SVCO-16</strain>
    </source>
</reference>
<name>A0A2G9WS06_9HYPH</name>
<dbReference type="GO" id="GO:0003677">
    <property type="term" value="F:DNA binding"/>
    <property type="evidence" value="ECO:0007669"/>
    <property type="project" value="UniProtKB-KW"/>
</dbReference>
<dbReference type="PANTHER" id="PTHR42756">
    <property type="entry name" value="TRANSCRIPTIONAL REGULATOR, MARR"/>
    <property type="match status" value="1"/>
</dbReference>
<dbReference type="PANTHER" id="PTHR42756:SF1">
    <property type="entry name" value="TRANSCRIPTIONAL REPRESSOR OF EMRAB OPERON"/>
    <property type="match status" value="1"/>
</dbReference>
<gene>
    <name evidence="5" type="ORF">CJ014_21775</name>
</gene>
<evidence type="ECO:0000313" key="5">
    <source>
        <dbReference type="EMBL" id="PIO97102.1"/>
    </source>
</evidence>
<evidence type="ECO:0000256" key="3">
    <source>
        <dbReference type="ARBA" id="ARBA00023163"/>
    </source>
</evidence>
<evidence type="ECO:0000313" key="6">
    <source>
        <dbReference type="Proteomes" id="UP000231070"/>
    </source>
</evidence>
<accession>A0A2G9WS06</accession>
<dbReference type="PROSITE" id="PS50995">
    <property type="entry name" value="HTH_MARR_2"/>
    <property type="match status" value="1"/>
</dbReference>
<dbReference type="EMBL" id="NQVN01000021">
    <property type="protein sequence ID" value="PIO97102.1"/>
    <property type="molecule type" value="Genomic_DNA"/>
</dbReference>
<dbReference type="InterPro" id="IPR036388">
    <property type="entry name" value="WH-like_DNA-bd_sf"/>
</dbReference>
<evidence type="ECO:0000259" key="4">
    <source>
        <dbReference type="PROSITE" id="PS50995"/>
    </source>
</evidence>